<feature type="compositionally biased region" description="Polar residues" evidence="1">
    <location>
        <begin position="789"/>
        <end position="802"/>
    </location>
</feature>
<organism evidence="2 3">
    <name type="scientific">Funneliformis geosporum</name>
    <dbReference type="NCBI Taxonomy" id="1117311"/>
    <lineage>
        <taxon>Eukaryota</taxon>
        <taxon>Fungi</taxon>
        <taxon>Fungi incertae sedis</taxon>
        <taxon>Mucoromycota</taxon>
        <taxon>Glomeromycotina</taxon>
        <taxon>Glomeromycetes</taxon>
        <taxon>Glomerales</taxon>
        <taxon>Glomeraceae</taxon>
        <taxon>Funneliformis</taxon>
    </lineage>
</organism>
<feature type="region of interest" description="Disordered" evidence="1">
    <location>
        <begin position="1"/>
        <end position="35"/>
    </location>
</feature>
<feature type="region of interest" description="Disordered" evidence="1">
    <location>
        <begin position="426"/>
        <end position="485"/>
    </location>
</feature>
<dbReference type="EMBL" id="CAMKVN010001770">
    <property type="protein sequence ID" value="CAI2177961.1"/>
    <property type="molecule type" value="Genomic_DNA"/>
</dbReference>
<reference evidence="2" key="1">
    <citation type="submission" date="2022-08" db="EMBL/GenBank/DDBJ databases">
        <authorList>
            <person name="Kallberg Y."/>
            <person name="Tangrot J."/>
            <person name="Rosling A."/>
        </authorList>
    </citation>
    <scope>NUCLEOTIDE SEQUENCE</scope>
    <source>
        <strain evidence="2">Wild A</strain>
    </source>
</reference>
<feature type="compositionally biased region" description="Basic and acidic residues" evidence="1">
    <location>
        <begin position="445"/>
        <end position="456"/>
    </location>
</feature>
<feature type="region of interest" description="Disordered" evidence="1">
    <location>
        <begin position="153"/>
        <end position="179"/>
    </location>
</feature>
<feature type="compositionally biased region" description="Polar residues" evidence="1">
    <location>
        <begin position="457"/>
        <end position="469"/>
    </location>
</feature>
<accession>A0A9W4WWR7</accession>
<dbReference type="AlphaFoldDB" id="A0A9W4WWR7"/>
<keyword evidence="3" id="KW-1185">Reference proteome</keyword>
<feature type="compositionally biased region" description="Low complexity" evidence="1">
    <location>
        <begin position="677"/>
        <end position="688"/>
    </location>
</feature>
<protein>
    <submittedName>
        <fullName evidence="2">9754_t:CDS:1</fullName>
    </submittedName>
</protein>
<feature type="region of interest" description="Disordered" evidence="1">
    <location>
        <begin position="655"/>
        <end position="707"/>
    </location>
</feature>
<dbReference type="Proteomes" id="UP001153678">
    <property type="component" value="Unassembled WGS sequence"/>
</dbReference>
<feature type="compositionally biased region" description="Polar residues" evidence="1">
    <location>
        <begin position="655"/>
        <end position="667"/>
    </location>
</feature>
<feature type="compositionally biased region" description="Basic and acidic residues" evidence="1">
    <location>
        <begin position="154"/>
        <end position="176"/>
    </location>
</feature>
<comment type="caution">
    <text evidence="2">The sequence shown here is derived from an EMBL/GenBank/DDBJ whole genome shotgun (WGS) entry which is preliminary data.</text>
</comment>
<evidence type="ECO:0000313" key="2">
    <source>
        <dbReference type="EMBL" id="CAI2177961.1"/>
    </source>
</evidence>
<proteinExistence type="predicted"/>
<feature type="compositionally biased region" description="Basic and acidic residues" evidence="1">
    <location>
        <begin position="693"/>
        <end position="704"/>
    </location>
</feature>
<evidence type="ECO:0000313" key="3">
    <source>
        <dbReference type="Proteomes" id="UP001153678"/>
    </source>
</evidence>
<dbReference type="OrthoDB" id="2429727at2759"/>
<name>A0A9W4WWR7_9GLOM</name>
<evidence type="ECO:0000256" key="1">
    <source>
        <dbReference type="SAM" id="MobiDB-lite"/>
    </source>
</evidence>
<feature type="compositionally biased region" description="Basic and acidic residues" evidence="1">
    <location>
        <begin position="428"/>
        <end position="437"/>
    </location>
</feature>
<sequence length="845" mass="95166">MVRKQSAKTKKVEVENPKTPATPATPESIGDINDIATSPTFTSIEQENTTIWSSSFSWNIQSTSELDADSANNIWEEDHKDSDKLYITKNNEVLDNKDDFEENVWTDVQMVAGVPNNQSFFSVPFTVPDSSTILESQVESDLTTSKAVEPISYNKKEVENNRKDSNEASNSEKSDYVDLGEDNFPSKELSKEFGEFTNPDVKLDIEIILDNQELNDSFNQCENVKSEKFVVNEKEDDDFGVFECSEESSFDEFGEFKSEDTNDFYNYQGNEQSISDYFSDIENGGINENVTVITEESNNSEIQNESPLDLDHIMSIKNSVAGWIAVLDKIYNLRVLNSHNNKVRPLSIEDLVYNSHEMMNADLNWSSFIELWSDQGGVIGFTWRGSQIQKSFLESVNSISMIKTANRLPGSDLFNDKQTLSSSMYQTTHDDNYRKTEFSSAQSTHDYKIEREEKNSTEMPFNNTDNIQGQDAPIESTEDNDIDQGVNLNRDSWITMSDLSFLESLSSRQSSISSTNKSQRKSETLLDDFLDIGETSTTIPNNNSRMDSFITQINHVSTDLISNLGTLKSNPIKENPSSSIAVNLLDDSIIDLKKVDGNVNELLNPINSNNFHPPAKKKSTSSLSSEFGDMVSAFPSDNLNQGNFLSFDDQVFPKSPSSNKNTASSTKLYDHPEYDTSSSKSLSSEMVSTNDADLSKPSEQKQQEENVNWISSTDLSFLESFTKNSKPSNSRKFQQDTFFDFSEFTSDLKLPSNVQPQNSSDTFLQMMSHQVDKGNTFSIINKISKVKQEQTSQNSNSKQLYTPSMKVGSKSDSSEFGEMVSAYDHRTKQDDWMLSTSSTNQDNWI</sequence>
<gene>
    <name evidence="2" type="ORF">FWILDA_LOCUS8346</name>
</gene>
<feature type="region of interest" description="Disordered" evidence="1">
    <location>
        <begin position="787"/>
        <end position="814"/>
    </location>
</feature>